<dbReference type="CDD" id="cd18773">
    <property type="entry name" value="PDC1_HK_sensor"/>
    <property type="match status" value="1"/>
</dbReference>
<dbReference type="GO" id="GO:0000155">
    <property type="term" value="F:phosphorelay sensor kinase activity"/>
    <property type="evidence" value="ECO:0007669"/>
    <property type="project" value="InterPro"/>
</dbReference>
<keyword evidence="4" id="KW-0808">Transferase</keyword>
<evidence type="ECO:0000256" key="10">
    <source>
        <dbReference type="SAM" id="Phobius"/>
    </source>
</evidence>
<feature type="transmembrane region" description="Helical" evidence="10">
    <location>
        <begin position="305"/>
        <end position="324"/>
    </location>
</feature>
<comment type="caution">
    <text evidence="12">The sequence shown here is derived from an EMBL/GenBank/DDBJ whole genome shotgun (WGS) entry which is preliminary data.</text>
</comment>
<evidence type="ECO:0000256" key="2">
    <source>
        <dbReference type="ARBA" id="ARBA00022475"/>
    </source>
</evidence>
<comment type="subcellular location">
    <subcellularLocation>
        <location evidence="1">Cell membrane</location>
        <topology evidence="1">Multi-pass membrane protein</topology>
    </subcellularLocation>
</comment>
<evidence type="ECO:0000256" key="9">
    <source>
        <dbReference type="SAM" id="Coils"/>
    </source>
</evidence>
<dbReference type="InterPro" id="IPR003594">
    <property type="entry name" value="HATPase_dom"/>
</dbReference>
<dbReference type="Pfam" id="PF02743">
    <property type="entry name" value="dCache_1"/>
    <property type="match status" value="1"/>
</dbReference>
<dbReference type="CDD" id="cd12912">
    <property type="entry name" value="PDC2_MCP_like"/>
    <property type="match status" value="1"/>
</dbReference>
<dbReference type="GO" id="GO:0005886">
    <property type="term" value="C:plasma membrane"/>
    <property type="evidence" value="ECO:0007669"/>
    <property type="project" value="UniProtKB-SubCell"/>
</dbReference>
<dbReference type="Gene3D" id="3.30.565.10">
    <property type="entry name" value="Histidine kinase-like ATPase, C-terminal domain"/>
    <property type="match status" value="1"/>
</dbReference>
<dbReference type="SUPFAM" id="SSF55874">
    <property type="entry name" value="ATPase domain of HSP90 chaperone/DNA topoisomerase II/histidine kinase"/>
    <property type="match status" value="1"/>
</dbReference>
<dbReference type="InterPro" id="IPR003660">
    <property type="entry name" value="HAMP_dom"/>
</dbReference>
<evidence type="ECO:0000256" key="5">
    <source>
        <dbReference type="ARBA" id="ARBA00022692"/>
    </source>
</evidence>
<keyword evidence="6 12" id="KW-0418">Kinase</keyword>
<dbReference type="AlphaFoldDB" id="A0AB73T0W3"/>
<dbReference type="InterPro" id="IPR010559">
    <property type="entry name" value="Sig_transdc_His_kin_internal"/>
</dbReference>
<keyword evidence="8 10" id="KW-0472">Membrane</keyword>
<keyword evidence="2" id="KW-1003">Cell membrane</keyword>
<dbReference type="SUPFAM" id="SSF158472">
    <property type="entry name" value="HAMP domain-like"/>
    <property type="match status" value="1"/>
</dbReference>
<dbReference type="Gene3D" id="3.30.450.20">
    <property type="entry name" value="PAS domain"/>
    <property type="match status" value="2"/>
</dbReference>
<dbReference type="InterPro" id="IPR033479">
    <property type="entry name" value="dCache_1"/>
</dbReference>
<dbReference type="PROSITE" id="PS50885">
    <property type="entry name" value="HAMP"/>
    <property type="match status" value="1"/>
</dbReference>
<name>A0AB73T0W3_9FIRM</name>
<evidence type="ECO:0000313" key="12">
    <source>
        <dbReference type="EMBL" id="PWJ73448.1"/>
    </source>
</evidence>
<keyword evidence="9" id="KW-0175">Coiled coil</keyword>
<keyword evidence="13" id="KW-1185">Reference proteome</keyword>
<protein>
    <submittedName>
        <fullName evidence="12">Two-component system sensor histidine kinase YesM</fullName>
    </submittedName>
</protein>
<dbReference type="CDD" id="cd06225">
    <property type="entry name" value="HAMP"/>
    <property type="match status" value="1"/>
</dbReference>
<dbReference type="RefSeq" id="WP_109747635.1">
    <property type="nucleotide sequence ID" value="NZ_JANKBI010000013.1"/>
</dbReference>
<gene>
    <name evidence="12" type="ORF">C7383_11222</name>
</gene>
<keyword evidence="3" id="KW-0597">Phosphoprotein</keyword>
<evidence type="ECO:0000256" key="6">
    <source>
        <dbReference type="ARBA" id="ARBA00022777"/>
    </source>
</evidence>
<keyword evidence="7 10" id="KW-1133">Transmembrane helix</keyword>
<evidence type="ECO:0000256" key="4">
    <source>
        <dbReference type="ARBA" id="ARBA00022679"/>
    </source>
</evidence>
<evidence type="ECO:0000256" key="1">
    <source>
        <dbReference type="ARBA" id="ARBA00004651"/>
    </source>
</evidence>
<evidence type="ECO:0000313" key="13">
    <source>
        <dbReference type="Proteomes" id="UP000245412"/>
    </source>
</evidence>
<dbReference type="InterPro" id="IPR051552">
    <property type="entry name" value="HptR"/>
</dbReference>
<dbReference type="Pfam" id="PF00672">
    <property type="entry name" value="HAMP"/>
    <property type="match status" value="1"/>
</dbReference>
<dbReference type="Proteomes" id="UP000245412">
    <property type="component" value="Unassembled WGS sequence"/>
</dbReference>
<dbReference type="PANTHER" id="PTHR42713">
    <property type="entry name" value="HISTIDINE KINASE-RELATED"/>
    <property type="match status" value="1"/>
</dbReference>
<evidence type="ECO:0000256" key="3">
    <source>
        <dbReference type="ARBA" id="ARBA00022553"/>
    </source>
</evidence>
<dbReference type="PANTHER" id="PTHR42713:SF2">
    <property type="entry name" value="TWO-COMPONENT SENSOR KINASE YESM"/>
    <property type="match status" value="1"/>
</dbReference>
<accession>A0AB73T0W3</accession>
<dbReference type="Pfam" id="PF06580">
    <property type="entry name" value="His_kinase"/>
    <property type="match status" value="1"/>
</dbReference>
<feature type="transmembrane region" description="Helical" evidence="10">
    <location>
        <begin position="21"/>
        <end position="43"/>
    </location>
</feature>
<proteinExistence type="predicted"/>
<organism evidence="12 13">
    <name type="scientific">Murimonas intestini</name>
    <dbReference type="NCBI Taxonomy" id="1337051"/>
    <lineage>
        <taxon>Bacteria</taxon>
        <taxon>Bacillati</taxon>
        <taxon>Bacillota</taxon>
        <taxon>Clostridia</taxon>
        <taxon>Lachnospirales</taxon>
        <taxon>Lachnospiraceae</taxon>
        <taxon>Murimonas</taxon>
    </lineage>
</organism>
<reference evidence="12 13" key="1">
    <citation type="submission" date="2018-05" db="EMBL/GenBank/DDBJ databases">
        <authorList>
            <person name="Goeker M."/>
            <person name="Huntemann M."/>
            <person name="Clum A."/>
            <person name="Pillay M."/>
            <person name="Palaniappan K."/>
            <person name="Varghese N."/>
            <person name="Mikhailova N."/>
            <person name="Stamatis D."/>
            <person name="Reddy T."/>
            <person name="Daum C."/>
            <person name="Shapiro N."/>
            <person name="Ivanova N."/>
            <person name="Kyrpides N."/>
            <person name="Woyke T."/>
        </authorList>
    </citation>
    <scope>NUCLEOTIDE SEQUENCE [LARGE SCALE GENOMIC DNA]</scope>
    <source>
        <strain evidence="12 13">DSM 26524</strain>
    </source>
</reference>
<dbReference type="Gene3D" id="6.10.340.10">
    <property type="match status" value="1"/>
</dbReference>
<feature type="domain" description="HAMP" evidence="11">
    <location>
        <begin position="326"/>
        <end position="379"/>
    </location>
</feature>
<evidence type="ECO:0000256" key="8">
    <source>
        <dbReference type="ARBA" id="ARBA00023136"/>
    </source>
</evidence>
<sequence>MKQHFKKRVQNIIWHFKSIQDAILLPFLIVITLALAVFLLISLNYTEKTVLRNSEEYTMQLIEQINADLDSYIGYMETISMMVVGNPDVSQYLFGDDENQEEMKDKVGQQFKTLIDTRTDICNIAVLADNGKMYLNRGKSALNPNADIKDMDWYKDTMKANGSSVVSSSHVQNAISGAYTWVVTLSRALLNPKTQEKEGIFFIDLNYSSISGLCERVSLGDRGYLFILSEDGSYIYHPQQQLIYSGLKTEWNGKVLEQENGSFITDEGNNSKLYTVCSSRETGWKVVGVAYLDELMKDREGTKTLYGLTALLLSLLAIVLSMFISRAITKPIRELEGAMIQVQKGKFDNQAVTARGNNEISSLGNSFNIMTEKIQQLMDENIQEQREKRKNELRALQSQINPHFLYNTLDSIIWMAESGKNEEVVLMTSSLAKLFRQSISNEDEVVTIAQEIEYTRSYLTIQKMRYRDQLEFVIDVDEDILKCHIVKLVIQPLVENSIYHGIKYIDGKGMISIMGGRSDGKIVLIISDNGAGMEQEAVEHILDQKVPNHKSNHVGVYNVHHRLQLYYGQESGLKYKSVRGVGTTVFVSIPEEERQPKDGKV</sequence>
<dbReference type="EMBL" id="QGGY01000012">
    <property type="protein sequence ID" value="PWJ73448.1"/>
    <property type="molecule type" value="Genomic_DNA"/>
</dbReference>
<evidence type="ECO:0000256" key="7">
    <source>
        <dbReference type="ARBA" id="ARBA00022989"/>
    </source>
</evidence>
<dbReference type="Pfam" id="PF02518">
    <property type="entry name" value="HATPase_c"/>
    <property type="match status" value="1"/>
</dbReference>
<evidence type="ECO:0000259" key="11">
    <source>
        <dbReference type="PROSITE" id="PS50885"/>
    </source>
</evidence>
<dbReference type="InterPro" id="IPR036890">
    <property type="entry name" value="HATPase_C_sf"/>
</dbReference>
<keyword evidence="5 10" id="KW-0812">Transmembrane</keyword>
<dbReference type="SMART" id="SM00387">
    <property type="entry name" value="HATPase_c"/>
    <property type="match status" value="1"/>
</dbReference>
<dbReference type="SMART" id="SM00304">
    <property type="entry name" value="HAMP"/>
    <property type="match status" value="1"/>
</dbReference>
<feature type="coiled-coil region" evidence="9">
    <location>
        <begin position="367"/>
        <end position="399"/>
    </location>
</feature>